<keyword evidence="4" id="KW-0281">Fimbrium</keyword>
<gene>
    <name evidence="7" type="ORF">METZ01_LOCUS503597</name>
</gene>
<keyword evidence="2" id="KW-0479">Metal-binding</keyword>
<feature type="non-terminal residue" evidence="7">
    <location>
        <position position="1"/>
    </location>
</feature>
<feature type="non-terminal residue" evidence="7">
    <location>
        <position position="232"/>
    </location>
</feature>
<dbReference type="Gene3D" id="2.40.10.480">
    <property type="match status" value="1"/>
</dbReference>
<dbReference type="GO" id="GO:0009289">
    <property type="term" value="C:pilus"/>
    <property type="evidence" value="ECO:0007669"/>
    <property type="project" value="UniProtKB-SubCell"/>
</dbReference>
<sequence>RKTLNPDGSVNHDEDAPGNWDAGKMVKAQPSRNIWTVLPDASYIGEWNNFKTENNNYINQLFTLTLNKVLDYHNTSSTCGGENGIDDDIDGLINFVRGKDYFAYNGCDNMDNQRNHVLGDIYHSQLAEVGPPNANLDFVSPNDEAYWRVANNYQAFVNKHESRKDIIYAGANDGMLHAIDAETGKEEWAFIPPFIVSKLPTIMNPSLDGKMEGGNGGSNAIFGVDGSPVVHD</sequence>
<dbReference type="SUPFAM" id="SSF50998">
    <property type="entry name" value="Quinoprotein alcohol dehydrogenase-like"/>
    <property type="match status" value="1"/>
</dbReference>
<evidence type="ECO:0000256" key="3">
    <source>
        <dbReference type="ARBA" id="ARBA00022837"/>
    </source>
</evidence>
<dbReference type="Pfam" id="PF05567">
    <property type="entry name" value="T4P_PilY1"/>
    <property type="match status" value="1"/>
</dbReference>
<evidence type="ECO:0000256" key="5">
    <source>
        <dbReference type="SAM" id="MobiDB-lite"/>
    </source>
</evidence>
<dbReference type="InterPro" id="IPR008707">
    <property type="entry name" value="B-propeller_PilY1"/>
</dbReference>
<accession>A0A383E2Q4</accession>
<evidence type="ECO:0000256" key="4">
    <source>
        <dbReference type="ARBA" id="ARBA00023263"/>
    </source>
</evidence>
<keyword evidence="3" id="KW-0106">Calcium</keyword>
<organism evidence="7">
    <name type="scientific">marine metagenome</name>
    <dbReference type="NCBI Taxonomy" id="408172"/>
    <lineage>
        <taxon>unclassified sequences</taxon>
        <taxon>metagenomes</taxon>
        <taxon>ecological metagenomes</taxon>
    </lineage>
</organism>
<evidence type="ECO:0000313" key="7">
    <source>
        <dbReference type="EMBL" id="SVE50743.1"/>
    </source>
</evidence>
<reference evidence="7" key="1">
    <citation type="submission" date="2018-05" db="EMBL/GenBank/DDBJ databases">
        <authorList>
            <person name="Lanie J.A."/>
            <person name="Ng W.-L."/>
            <person name="Kazmierczak K.M."/>
            <person name="Andrzejewski T.M."/>
            <person name="Davidsen T.M."/>
            <person name="Wayne K.J."/>
            <person name="Tettelin H."/>
            <person name="Glass J.I."/>
            <person name="Rusch D."/>
            <person name="Podicherti R."/>
            <person name="Tsui H.-C.T."/>
            <person name="Winkler M.E."/>
        </authorList>
    </citation>
    <scope>NUCLEOTIDE SEQUENCE</scope>
</reference>
<protein>
    <recommendedName>
        <fullName evidence="6">PilY1 beta-propeller domain-containing protein</fullName>
    </recommendedName>
</protein>
<dbReference type="EMBL" id="UINC01222109">
    <property type="protein sequence ID" value="SVE50743.1"/>
    <property type="molecule type" value="Genomic_DNA"/>
</dbReference>
<name>A0A383E2Q4_9ZZZZ</name>
<dbReference type="AlphaFoldDB" id="A0A383E2Q4"/>
<evidence type="ECO:0000256" key="2">
    <source>
        <dbReference type="ARBA" id="ARBA00022723"/>
    </source>
</evidence>
<proteinExistence type="predicted"/>
<dbReference type="SMART" id="SM00564">
    <property type="entry name" value="PQQ"/>
    <property type="match status" value="1"/>
</dbReference>
<feature type="domain" description="PilY1 beta-propeller" evidence="6">
    <location>
        <begin position="118"/>
        <end position="232"/>
    </location>
</feature>
<evidence type="ECO:0000259" key="6">
    <source>
        <dbReference type="Pfam" id="PF05567"/>
    </source>
</evidence>
<evidence type="ECO:0000256" key="1">
    <source>
        <dbReference type="ARBA" id="ARBA00004561"/>
    </source>
</evidence>
<dbReference type="InterPro" id="IPR011047">
    <property type="entry name" value="Quinoprotein_ADH-like_sf"/>
</dbReference>
<feature type="region of interest" description="Disordered" evidence="5">
    <location>
        <begin position="1"/>
        <end position="23"/>
    </location>
</feature>
<dbReference type="InterPro" id="IPR018391">
    <property type="entry name" value="PQQ_b-propeller_rpt"/>
</dbReference>
<dbReference type="GO" id="GO:0046872">
    <property type="term" value="F:metal ion binding"/>
    <property type="evidence" value="ECO:0007669"/>
    <property type="project" value="UniProtKB-KW"/>
</dbReference>
<comment type="subcellular location">
    <subcellularLocation>
        <location evidence="1">Fimbrium</location>
    </subcellularLocation>
</comment>